<feature type="transmembrane region" description="Helical" evidence="6">
    <location>
        <begin position="696"/>
        <end position="717"/>
    </location>
</feature>
<evidence type="ECO:0000256" key="5">
    <source>
        <dbReference type="ARBA" id="ARBA00023136"/>
    </source>
</evidence>
<feature type="transmembrane region" description="Helical" evidence="6">
    <location>
        <begin position="563"/>
        <end position="585"/>
    </location>
</feature>
<dbReference type="RefSeq" id="WP_353714791.1">
    <property type="nucleotide sequence ID" value="NZ_CP159307.1"/>
</dbReference>
<dbReference type="Pfam" id="PF03176">
    <property type="entry name" value="MMPL"/>
    <property type="match status" value="2"/>
</dbReference>
<organism evidence="8">
    <name type="scientific">Dehalogenimonas sp. 4OHTPN</name>
    <dbReference type="NCBI Taxonomy" id="3166643"/>
    <lineage>
        <taxon>Bacteria</taxon>
        <taxon>Bacillati</taxon>
        <taxon>Chloroflexota</taxon>
        <taxon>Dehalococcoidia</taxon>
        <taxon>Dehalococcoidales</taxon>
        <taxon>Dehalococcoidaceae</taxon>
        <taxon>Dehalogenimonas</taxon>
    </lineage>
</organism>
<evidence type="ECO:0000256" key="2">
    <source>
        <dbReference type="ARBA" id="ARBA00022475"/>
    </source>
</evidence>
<reference evidence="8" key="1">
    <citation type="submission" date="2024-06" db="EMBL/GenBank/DDBJ databases">
        <title>A Novel Isolate, Dehalogenimonas sp. Strain 4OHTPN, Dechlorinates Aromatic 4 Hydroxy chlorothalonil by a Novel Reductive Dehalogenase.</title>
        <authorList>
            <person name="Liu G."/>
        </authorList>
    </citation>
    <scope>NUCLEOTIDE SEQUENCE</scope>
    <source>
        <strain evidence="8">4OHTPN</strain>
    </source>
</reference>
<evidence type="ECO:0000256" key="4">
    <source>
        <dbReference type="ARBA" id="ARBA00022989"/>
    </source>
</evidence>
<dbReference type="PANTHER" id="PTHR33406">
    <property type="entry name" value="MEMBRANE PROTEIN MJ1562-RELATED"/>
    <property type="match status" value="1"/>
</dbReference>
<keyword evidence="2" id="KW-1003">Cell membrane</keyword>
<feature type="transmembrane region" description="Helical" evidence="6">
    <location>
        <begin position="669"/>
        <end position="690"/>
    </location>
</feature>
<gene>
    <name evidence="8" type="ORF">ABV300_01455</name>
</gene>
<feature type="transmembrane region" description="Helical" evidence="6">
    <location>
        <begin position="592"/>
        <end position="613"/>
    </location>
</feature>
<dbReference type="GO" id="GO:0005886">
    <property type="term" value="C:plasma membrane"/>
    <property type="evidence" value="ECO:0007669"/>
    <property type="project" value="UniProtKB-SubCell"/>
</dbReference>
<evidence type="ECO:0000259" key="7">
    <source>
        <dbReference type="PROSITE" id="PS50156"/>
    </source>
</evidence>
<evidence type="ECO:0000256" key="6">
    <source>
        <dbReference type="SAM" id="Phobius"/>
    </source>
</evidence>
<dbReference type="AlphaFoldDB" id="A0AAU8GCU5"/>
<sequence>MDKIAGFVTRRPTIIIAIVALTNLAALLSFFRFSLDTEFLNFFDADNTEVAAYHQLNVEYSTGEAVTVLVESDASLLERDNLLAVFDFQSQSSRIPDVQQVQGYIPAQMLSGSLLLPVDAEFIQSNAEALGRFIDERYFLTDQFLSPDRKSAVVVVGLEVGADSGPVVDSLRHAIDDFPGLRLSIAGNPVIKDTIVGYLANILFILLPFAIGLILLVFYFILRHKRLTPLAMLPAAFGALWTFGTIFYSGHELSLVTVISPIFIIVMGSAYGLHYVSHFQENLAKSGNSMEATRLTLKMVGLPIILATLTTMAGFASLIWSEAIPMRQMGIFVTLGIGYAGLLAIFFLPALISHLKISAVHPPDESRRLGQMINQASTHRVPIILGCVAVIIASAVFIPKLEVVSDQLMFFKESSEIRQASARIETTFGSAQPLIGRMVSSDGSAALFNPVEAARLLAVERQLEAQPGIKSVISVFDLAVGFNRMTTGIAGYPQNPAVVQAFIGQLGEDGMKAWANQNGFRLLVRPVGLETNEIKNIKTWTAGEPAVQVLTGMPMLFDEFNRIVVNSQISSLGLALALVFVMLVISLRSLKAALVGMLPIVLTIGVVLTFLVVSGFNLNILTANLSAIVIGVGVDYSIHLISGIYYFRRAGLTENQAVASAISSVSRPVLANAFGLSLGLSVLFFSPLLIHIQAAAVMWVAMVFSSIAALLVIPQFYRGNKIGKASTVPAAGR</sequence>
<name>A0AAU8GCU5_9CHLR</name>
<feature type="transmembrane region" description="Helical" evidence="6">
    <location>
        <begin position="229"/>
        <end position="249"/>
    </location>
</feature>
<dbReference type="SUPFAM" id="SSF82866">
    <property type="entry name" value="Multidrug efflux transporter AcrB transmembrane domain"/>
    <property type="match status" value="2"/>
</dbReference>
<evidence type="ECO:0000256" key="1">
    <source>
        <dbReference type="ARBA" id="ARBA00004651"/>
    </source>
</evidence>
<dbReference type="InterPro" id="IPR050545">
    <property type="entry name" value="Mycobact_MmpL"/>
</dbReference>
<keyword evidence="3 6" id="KW-0812">Transmembrane</keyword>
<dbReference type="Gene3D" id="1.20.1640.10">
    <property type="entry name" value="Multidrug efflux transporter AcrB transmembrane domain"/>
    <property type="match status" value="2"/>
</dbReference>
<keyword evidence="4 6" id="KW-1133">Transmembrane helix</keyword>
<dbReference type="PANTHER" id="PTHR33406:SF13">
    <property type="entry name" value="MEMBRANE PROTEIN YDFJ"/>
    <property type="match status" value="1"/>
</dbReference>
<feature type="transmembrane region" description="Helical" evidence="6">
    <location>
        <begin position="255"/>
        <end position="276"/>
    </location>
</feature>
<dbReference type="EMBL" id="CP159307">
    <property type="protein sequence ID" value="XCH33563.1"/>
    <property type="molecule type" value="Genomic_DNA"/>
</dbReference>
<evidence type="ECO:0000256" key="3">
    <source>
        <dbReference type="ARBA" id="ARBA00022692"/>
    </source>
</evidence>
<evidence type="ECO:0000313" key="8">
    <source>
        <dbReference type="EMBL" id="XCH33563.1"/>
    </source>
</evidence>
<keyword evidence="5 6" id="KW-0472">Membrane</keyword>
<feature type="domain" description="SSD" evidence="7">
    <location>
        <begin position="227"/>
        <end position="354"/>
    </location>
</feature>
<protein>
    <submittedName>
        <fullName evidence="8">MMPL family transporter</fullName>
    </submittedName>
</protein>
<proteinExistence type="predicted"/>
<comment type="subcellular location">
    <subcellularLocation>
        <location evidence="1">Cell membrane</location>
        <topology evidence="1">Multi-pass membrane protein</topology>
    </subcellularLocation>
</comment>
<feature type="transmembrane region" description="Helical" evidence="6">
    <location>
        <begin position="297"/>
        <end position="319"/>
    </location>
</feature>
<dbReference type="PROSITE" id="PS50156">
    <property type="entry name" value="SSD"/>
    <property type="match status" value="1"/>
</dbReference>
<feature type="transmembrane region" description="Helical" evidence="6">
    <location>
        <begin position="198"/>
        <end position="222"/>
    </location>
</feature>
<dbReference type="InterPro" id="IPR004869">
    <property type="entry name" value="MMPL_dom"/>
</dbReference>
<accession>A0AAU8GCU5</accession>
<feature type="transmembrane region" description="Helical" evidence="6">
    <location>
        <begin position="381"/>
        <end position="399"/>
    </location>
</feature>
<feature type="transmembrane region" description="Helical" evidence="6">
    <location>
        <begin position="12"/>
        <end position="31"/>
    </location>
</feature>
<feature type="transmembrane region" description="Helical" evidence="6">
    <location>
        <begin position="625"/>
        <end position="648"/>
    </location>
</feature>
<feature type="transmembrane region" description="Helical" evidence="6">
    <location>
        <begin position="331"/>
        <end position="352"/>
    </location>
</feature>
<dbReference type="InterPro" id="IPR000731">
    <property type="entry name" value="SSD"/>
</dbReference>